<dbReference type="EMBL" id="BSKO01000001">
    <property type="protein sequence ID" value="GLO64952.1"/>
    <property type="molecule type" value="Genomic_DNA"/>
</dbReference>
<dbReference type="Gene3D" id="3.90.470.20">
    <property type="entry name" value="4'-phosphopantetheinyl transferase domain"/>
    <property type="match status" value="1"/>
</dbReference>
<dbReference type="InterPro" id="IPR002582">
    <property type="entry name" value="ACPS"/>
</dbReference>
<dbReference type="RefSeq" id="WP_017795703.1">
    <property type="nucleotide sequence ID" value="NZ_BSKO01000001.1"/>
</dbReference>
<evidence type="ECO:0000313" key="11">
    <source>
        <dbReference type="Proteomes" id="UP001275436"/>
    </source>
</evidence>
<dbReference type="SUPFAM" id="SSF56214">
    <property type="entry name" value="4'-phosphopantetheinyl transferase"/>
    <property type="match status" value="1"/>
</dbReference>
<keyword evidence="6 8" id="KW-0443">Lipid metabolism</keyword>
<sequence length="119" mass="13528">MICGVGIDIIELNRIEALIKRDDRFIDRILTENEQRKFQHLSDHRKVEYVAGRFAAKEAFAKAIGTGIGEVSFKDMEVINNVHGAPYMKVRGYNDNAIYLSISHSKTYAVANVILETRE</sequence>
<evidence type="ECO:0000256" key="5">
    <source>
        <dbReference type="ARBA" id="ARBA00022842"/>
    </source>
</evidence>
<keyword evidence="7 8" id="KW-0275">Fatty acid biosynthesis</keyword>
<evidence type="ECO:0000256" key="6">
    <source>
        <dbReference type="ARBA" id="ARBA00023098"/>
    </source>
</evidence>
<keyword evidence="4 8" id="KW-0276">Fatty acid metabolism</keyword>
<feature type="binding site" evidence="8">
    <location>
        <position position="58"/>
    </location>
    <ligand>
        <name>Mg(2+)</name>
        <dbReference type="ChEBI" id="CHEBI:18420"/>
    </ligand>
</feature>
<keyword evidence="1 8" id="KW-0444">Lipid biosynthesis</keyword>
<evidence type="ECO:0000256" key="1">
    <source>
        <dbReference type="ARBA" id="ARBA00022516"/>
    </source>
</evidence>
<dbReference type="EC" id="2.7.8.7" evidence="8"/>
<keyword evidence="11" id="KW-1185">Reference proteome</keyword>
<gene>
    <name evidence="8 10" type="primary">acpS</name>
    <name evidence="10" type="ORF">MACH08_07360</name>
</gene>
<dbReference type="Proteomes" id="UP001275436">
    <property type="component" value="Unassembled WGS sequence"/>
</dbReference>
<keyword evidence="2 8" id="KW-0808">Transferase</keyword>
<dbReference type="Pfam" id="PF01648">
    <property type="entry name" value="ACPS"/>
    <property type="match status" value="1"/>
</dbReference>
<comment type="similarity">
    <text evidence="8">Belongs to the P-Pant transferase superfamily. AcpS family.</text>
</comment>
<comment type="subcellular location">
    <subcellularLocation>
        <location evidence="8">Cytoplasm</location>
    </subcellularLocation>
</comment>
<dbReference type="InterPro" id="IPR037143">
    <property type="entry name" value="4-PPantetheinyl_Trfase_dom_sf"/>
</dbReference>
<evidence type="ECO:0000256" key="4">
    <source>
        <dbReference type="ARBA" id="ARBA00022832"/>
    </source>
</evidence>
<evidence type="ECO:0000256" key="2">
    <source>
        <dbReference type="ARBA" id="ARBA00022679"/>
    </source>
</evidence>
<feature type="domain" description="4'-phosphopantetheinyl transferase" evidence="9">
    <location>
        <begin position="4"/>
        <end position="111"/>
    </location>
</feature>
<dbReference type="InterPro" id="IPR004568">
    <property type="entry name" value="Ppantetheine-prot_Trfase_dom"/>
</dbReference>
<organism evidence="10 11">
    <name type="scientific">Oceanobacillus kimchii</name>
    <dbReference type="NCBI Taxonomy" id="746691"/>
    <lineage>
        <taxon>Bacteria</taxon>
        <taxon>Bacillati</taxon>
        <taxon>Bacillota</taxon>
        <taxon>Bacilli</taxon>
        <taxon>Bacillales</taxon>
        <taxon>Bacillaceae</taxon>
        <taxon>Oceanobacillus</taxon>
    </lineage>
</organism>
<name>A0ABQ5TFP5_9BACI</name>
<evidence type="ECO:0000259" key="9">
    <source>
        <dbReference type="Pfam" id="PF01648"/>
    </source>
</evidence>
<evidence type="ECO:0000313" key="10">
    <source>
        <dbReference type="EMBL" id="GLO64952.1"/>
    </source>
</evidence>
<dbReference type="NCBIfam" id="TIGR00556">
    <property type="entry name" value="pantethn_trn"/>
    <property type="match status" value="1"/>
</dbReference>
<dbReference type="HAMAP" id="MF_00101">
    <property type="entry name" value="AcpS"/>
    <property type="match status" value="1"/>
</dbReference>
<evidence type="ECO:0000256" key="3">
    <source>
        <dbReference type="ARBA" id="ARBA00022723"/>
    </source>
</evidence>
<keyword evidence="8" id="KW-0963">Cytoplasm</keyword>
<comment type="caution">
    <text evidence="10">The sequence shown here is derived from an EMBL/GenBank/DDBJ whole genome shotgun (WGS) entry which is preliminary data.</text>
</comment>
<dbReference type="NCBIfam" id="TIGR00516">
    <property type="entry name" value="acpS"/>
    <property type="match status" value="1"/>
</dbReference>
<keyword evidence="3 8" id="KW-0479">Metal-binding</keyword>
<comment type="catalytic activity">
    <reaction evidence="8">
        <text>apo-[ACP] + CoA = holo-[ACP] + adenosine 3',5'-bisphosphate + H(+)</text>
        <dbReference type="Rhea" id="RHEA:12068"/>
        <dbReference type="Rhea" id="RHEA-COMP:9685"/>
        <dbReference type="Rhea" id="RHEA-COMP:9690"/>
        <dbReference type="ChEBI" id="CHEBI:15378"/>
        <dbReference type="ChEBI" id="CHEBI:29999"/>
        <dbReference type="ChEBI" id="CHEBI:57287"/>
        <dbReference type="ChEBI" id="CHEBI:58343"/>
        <dbReference type="ChEBI" id="CHEBI:64479"/>
        <dbReference type="EC" id="2.7.8.7"/>
    </reaction>
</comment>
<dbReference type="InterPro" id="IPR008278">
    <property type="entry name" value="4-PPantetheinyl_Trfase_dom"/>
</dbReference>
<accession>A0ABQ5TFP5</accession>
<comment type="cofactor">
    <cofactor evidence="8">
        <name>Mg(2+)</name>
        <dbReference type="ChEBI" id="CHEBI:18420"/>
    </cofactor>
</comment>
<keyword evidence="5 8" id="KW-0460">Magnesium</keyword>
<reference evidence="10 11" key="1">
    <citation type="submission" date="2023-02" db="EMBL/GenBank/DDBJ databases">
        <title>Oceanobacillus kimchii IFOP_LL358 isolated form Alexandrium catenella lab strain.</title>
        <authorList>
            <person name="Gajardo G."/>
            <person name="Ueki S."/>
            <person name="Maruyama F."/>
        </authorList>
    </citation>
    <scope>NUCLEOTIDE SEQUENCE [LARGE SCALE GENOMIC DNA]</scope>
    <source>
        <strain evidence="10 11">IFOP_LL358</strain>
    </source>
</reference>
<protein>
    <recommendedName>
        <fullName evidence="8">Holo-[acyl-carrier-protein] synthase</fullName>
        <shortName evidence="8">Holo-ACP synthase</shortName>
        <ecNumber evidence="8">2.7.8.7</ecNumber>
    </recommendedName>
    <alternativeName>
        <fullName evidence="8">4'-phosphopantetheinyl transferase AcpS</fullName>
    </alternativeName>
</protein>
<proteinExistence type="inferred from homology"/>
<evidence type="ECO:0000256" key="7">
    <source>
        <dbReference type="ARBA" id="ARBA00023160"/>
    </source>
</evidence>
<evidence type="ECO:0000256" key="8">
    <source>
        <dbReference type="HAMAP-Rule" id="MF_00101"/>
    </source>
</evidence>
<comment type="function">
    <text evidence="8">Transfers the 4'-phosphopantetheine moiety from coenzyme A to a Ser of acyl-carrier-protein.</text>
</comment>
<feature type="binding site" evidence="8">
    <location>
        <position position="8"/>
    </location>
    <ligand>
        <name>Mg(2+)</name>
        <dbReference type="ChEBI" id="CHEBI:18420"/>
    </ligand>
</feature>